<dbReference type="HAMAP" id="MF_01805">
    <property type="entry name" value="ScpA"/>
    <property type="match status" value="1"/>
</dbReference>
<reference evidence="4 5" key="1">
    <citation type="submission" date="2018-11" db="EMBL/GenBank/DDBJ databases">
        <title>Genome sequencing and assembly of Anaerosphaera sp. nov., GS7-6-2.</title>
        <authorList>
            <person name="Rettenmaier R."/>
            <person name="Liebl W."/>
            <person name="Zverlov V."/>
        </authorList>
    </citation>
    <scope>NUCLEOTIDE SEQUENCE [LARGE SCALE GENOMIC DNA]</scope>
    <source>
        <strain evidence="4 5">GS7-6-2</strain>
    </source>
</reference>
<name>A0A437S7Q4_9FIRM</name>
<dbReference type="PANTHER" id="PTHR33969">
    <property type="entry name" value="SEGREGATION AND CONDENSATION PROTEIN A"/>
    <property type="match status" value="1"/>
</dbReference>
<dbReference type="InterPro" id="IPR003768">
    <property type="entry name" value="ScpA"/>
</dbReference>
<dbReference type="GO" id="GO:0051301">
    <property type="term" value="P:cell division"/>
    <property type="evidence" value="ECO:0007669"/>
    <property type="project" value="UniProtKB-KW"/>
</dbReference>
<dbReference type="GO" id="GO:0005737">
    <property type="term" value="C:cytoplasm"/>
    <property type="evidence" value="ECO:0007669"/>
    <property type="project" value="UniProtKB-SubCell"/>
</dbReference>
<keyword evidence="3" id="KW-0131">Cell cycle</keyword>
<comment type="caution">
    <text evidence="4">The sequence shown here is derived from an EMBL/GenBank/DDBJ whole genome shotgun (WGS) entry which is preliminary data.</text>
</comment>
<gene>
    <name evidence="3" type="primary">scpA</name>
    <name evidence="4" type="ORF">EF514_05015</name>
</gene>
<dbReference type="AlphaFoldDB" id="A0A437S7Q4"/>
<evidence type="ECO:0000256" key="3">
    <source>
        <dbReference type="HAMAP-Rule" id="MF_01805"/>
    </source>
</evidence>
<proteinExistence type="inferred from homology"/>
<dbReference type="PANTHER" id="PTHR33969:SF2">
    <property type="entry name" value="SEGREGATION AND CONDENSATION PROTEIN A"/>
    <property type="match status" value="1"/>
</dbReference>
<dbReference type="OrthoDB" id="9811016at2"/>
<dbReference type="Gene3D" id="6.10.250.2410">
    <property type="match status" value="1"/>
</dbReference>
<dbReference type="GO" id="GO:0006260">
    <property type="term" value="P:DNA replication"/>
    <property type="evidence" value="ECO:0007669"/>
    <property type="project" value="UniProtKB-UniRule"/>
</dbReference>
<comment type="subcellular location">
    <subcellularLocation>
        <location evidence="3">Cytoplasm</location>
    </subcellularLocation>
    <text evidence="3">Associated with two foci at the outer edges of the nucleoid region in young cells, and at four foci within both cell halves in older cells.</text>
</comment>
<comment type="similarity">
    <text evidence="3">Belongs to the ScpA family.</text>
</comment>
<keyword evidence="3" id="KW-0132">Cell division</keyword>
<dbReference type="InterPro" id="IPR023093">
    <property type="entry name" value="ScpA-like_C"/>
</dbReference>
<dbReference type="RefSeq" id="WP_127724330.1">
    <property type="nucleotide sequence ID" value="NZ_RLIH01000005.1"/>
</dbReference>
<keyword evidence="5" id="KW-1185">Reference proteome</keyword>
<dbReference type="GO" id="GO:0007059">
    <property type="term" value="P:chromosome segregation"/>
    <property type="evidence" value="ECO:0007669"/>
    <property type="project" value="UniProtKB-UniRule"/>
</dbReference>
<keyword evidence="1 3" id="KW-0159">Chromosome partition</keyword>
<dbReference type="EMBL" id="RLIH01000005">
    <property type="protein sequence ID" value="RVU54948.1"/>
    <property type="molecule type" value="Genomic_DNA"/>
</dbReference>
<dbReference type="Gene3D" id="1.10.10.580">
    <property type="entry name" value="Structural maintenance of chromosome 1. Chain E"/>
    <property type="match status" value="1"/>
</dbReference>
<comment type="subunit">
    <text evidence="3">Component of a cohesin-like complex composed of ScpA, ScpB and the Smc homodimer, in which ScpA and ScpB bind to the head domain of Smc. The presence of the three proteins is required for the association of the complex with DNA.</text>
</comment>
<comment type="function">
    <text evidence="3">Participates in chromosomal partition during cell division. May act via the formation of a condensin-like complex containing Smc and ScpB that pull DNA away from mid-cell into both cell halves.</text>
</comment>
<organism evidence="4 5">
    <name type="scientific">Anaerosphaera multitolerans</name>
    <dbReference type="NCBI Taxonomy" id="2487351"/>
    <lineage>
        <taxon>Bacteria</taxon>
        <taxon>Bacillati</taxon>
        <taxon>Bacillota</taxon>
        <taxon>Tissierellia</taxon>
        <taxon>Tissierellales</taxon>
        <taxon>Peptoniphilaceae</taxon>
        <taxon>Anaerosphaera</taxon>
    </lineage>
</organism>
<sequence length="241" mass="28623">MEYKVNLKIYEGPMDLLIDLIKKNEVDIYDIPIHLITSQFLEYISDANKINMDLTSDFIVMASTLLEIKSKMLLPKVKIEEDEDEEEDPRFELVQKILEYERYKEVSEKLRESEIYELKAFYKLQDDFSTIDELDFLKNCNVDSLFKTMKKIIERSSRKVQVSEIYSDDFPLEKANEIIVKKLQRDRKFLFSDLIGDYAFVDEIISYFLAILELVRVGEIIVRQTDYFDDIEVLRRESVEG</sequence>
<evidence type="ECO:0000313" key="5">
    <source>
        <dbReference type="Proteomes" id="UP000288812"/>
    </source>
</evidence>
<protein>
    <recommendedName>
        <fullName evidence="2 3">Segregation and condensation protein A</fullName>
    </recommendedName>
</protein>
<accession>A0A437S7Q4</accession>
<evidence type="ECO:0000313" key="4">
    <source>
        <dbReference type="EMBL" id="RVU54948.1"/>
    </source>
</evidence>
<evidence type="ECO:0000256" key="2">
    <source>
        <dbReference type="ARBA" id="ARBA00044777"/>
    </source>
</evidence>
<keyword evidence="3" id="KW-0963">Cytoplasm</keyword>
<dbReference type="Pfam" id="PF02616">
    <property type="entry name" value="SMC_ScpA"/>
    <property type="match status" value="1"/>
</dbReference>
<dbReference type="Proteomes" id="UP000288812">
    <property type="component" value="Unassembled WGS sequence"/>
</dbReference>
<evidence type="ECO:0000256" key="1">
    <source>
        <dbReference type="ARBA" id="ARBA00022829"/>
    </source>
</evidence>